<keyword evidence="7" id="KW-0479">Metal-binding</keyword>
<reference evidence="8" key="1">
    <citation type="submission" date="2020-11" db="EMBL/GenBank/DDBJ databases">
        <authorList>
            <person name="Koelle M."/>
            <person name="Horta M.A.C."/>
            <person name="Nowrousian M."/>
            <person name="Ohm R.A."/>
            <person name="Benz P."/>
            <person name="Pilgard A."/>
        </authorList>
    </citation>
    <scope>NUCLEOTIDE SEQUENCE</scope>
    <source>
        <strain evidence="8">FPRL280</strain>
    </source>
</reference>
<dbReference type="Gene3D" id="3.40.50.10420">
    <property type="entry name" value="NagB/RpiA/CoA transferase-like"/>
    <property type="match status" value="1"/>
</dbReference>
<dbReference type="InterPro" id="IPR002698">
    <property type="entry name" value="FTHF_cligase"/>
</dbReference>
<dbReference type="Pfam" id="PF01812">
    <property type="entry name" value="5-FTHF_cyc-lig"/>
    <property type="match status" value="1"/>
</dbReference>
<organism evidence="8 9">
    <name type="scientific">Rhodonia placenta</name>
    <dbReference type="NCBI Taxonomy" id="104341"/>
    <lineage>
        <taxon>Eukaryota</taxon>
        <taxon>Fungi</taxon>
        <taxon>Dikarya</taxon>
        <taxon>Basidiomycota</taxon>
        <taxon>Agaricomycotina</taxon>
        <taxon>Agaricomycetes</taxon>
        <taxon>Polyporales</taxon>
        <taxon>Adustoporiaceae</taxon>
        <taxon>Rhodonia</taxon>
    </lineage>
</organism>
<protein>
    <recommendedName>
        <fullName evidence="5 7">5-formyltetrahydrofolate cyclo-ligase</fullName>
        <ecNumber evidence="5 7">6.3.3.2</ecNumber>
    </recommendedName>
</protein>
<dbReference type="InterPro" id="IPR037171">
    <property type="entry name" value="NagB/RpiA_transferase-like"/>
</dbReference>
<name>A0A8H7U3Z3_9APHY</name>
<dbReference type="PANTHER" id="PTHR23407:SF1">
    <property type="entry name" value="5-FORMYLTETRAHYDROFOLATE CYCLO-LIGASE"/>
    <property type="match status" value="1"/>
</dbReference>
<keyword evidence="7" id="KW-0460">Magnesium</keyword>
<keyword evidence="3 6" id="KW-0067">ATP-binding</keyword>
<evidence type="ECO:0000256" key="2">
    <source>
        <dbReference type="ARBA" id="ARBA00022741"/>
    </source>
</evidence>
<dbReference type="InterPro" id="IPR024185">
    <property type="entry name" value="FTHF_cligase-like_sf"/>
</dbReference>
<feature type="binding site" evidence="6">
    <location>
        <position position="54"/>
    </location>
    <ligand>
        <name>substrate</name>
    </ligand>
</feature>
<keyword evidence="2 6" id="KW-0547">Nucleotide-binding</keyword>
<gene>
    <name evidence="8" type="ORF">IEO21_03714</name>
</gene>
<evidence type="ECO:0000256" key="4">
    <source>
        <dbReference type="ARBA" id="ARBA00036539"/>
    </source>
</evidence>
<evidence type="ECO:0000313" key="9">
    <source>
        <dbReference type="Proteomes" id="UP000639403"/>
    </source>
</evidence>
<sequence length="222" mass="24346">MAALQTQKKALRKAMAVKLRSLSAADIQQQSQAVAERLLASPIFLRSRSVSCYMSMPLGEVQTSALLSATLSSGKTLFVPKIDIASERKMDFLKVYDIEDLRTFPSGTWGIKEPDYEWKGHRPLDEDVGLLDLILVPGVAFDLSLSRLGHGKGYYDHFVSLYTSSKSANSYKKPMLGAFPSVALTLREQILEAGEVPTALHDWQMDVIVGPDGILGTTDGPQ</sequence>
<dbReference type="GO" id="GO:0005524">
    <property type="term" value="F:ATP binding"/>
    <property type="evidence" value="ECO:0007669"/>
    <property type="project" value="UniProtKB-KW"/>
</dbReference>
<dbReference type="EMBL" id="JADOXO010000048">
    <property type="protein sequence ID" value="KAF9817040.1"/>
    <property type="molecule type" value="Genomic_DNA"/>
</dbReference>
<dbReference type="GO" id="GO:0046872">
    <property type="term" value="F:metal ion binding"/>
    <property type="evidence" value="ECO:0007669"/>
    <property type="project" value="UniProtKB-KW"/>
</dbReference>
<evidence type="ECO:0000313" key="8">
    <source>
        <dbReference type="EMBL" id="KAF9817040.1"/>
    </source>
</evidence>
<feature type="binding site" evidence="6">
    <location>
        <position position="60"/>
    </location>
    <ligand>
        <name>substrate</name>
    </ligand>
</feature>
<evidence type="ECO:0000256" key="3">
    <source>
        <dbReference type="ARBA" id="ARBA00022840"/>
    </source>
</evidence>
<comment type="caution">
    <text evidence="8">The sequence shown here is derived from an EMBL/GenBank/DDBJ whole genome shotgun (WGS) entry which is preliminary data.</text>
</comment>
<dbReference type="PANTHER" id="PTHR23407">
    <property type="entry name" value="ATPASE INHIBITOR/5-FORMYLTETRAHYDROFOLATE CYCLO-LIGASE"/>
    <property type="match status" value="1"/>
</dbReference>
<reference evidence="8" key="2">
    <citation type="journal article" name="Front. Microbiol.">
        <title>Degradative Capacity of Two Strains of Rhodonia placenta: From Phenotype to Genotype.</title>
        <authorList>
            <person name="Kolle M."/>
            <person name="Horta M.A.C."/>
            <person name="Nowrousian M."/>
            <person name="Ohm R.A."/>
            <person name="Benz J.P."/>
            <person name="Pilgard A."/>
        </authorList>
    </citation>
    <scope>NUCLEOTIDE SEQUENCE</scope>
    <source>
        <strain evidence="8">FPRL280</strain>
    </source>
</reference>
<dbReference type="SUPFAM" id="SSF100950">
    <property type="entry name" value="NagB/RpiA/CoA transferase-like"/>
    <property type="match status" value="1"/>
</dbReference>
<dbReference type="Proteomes" id="UP000639403">
    <property type="component" value="Unassembled WGS sequence"/>
</dbReference>
<evidence type="ECO:0000256" key="7">
    <source>
        <dbReference type="RuleBase" id="RU361279"/>
    </source>
</evidence>
<evidence type="ECO:0000256" key="5">
    <source>
        <dbReference type="ARBA" id="ARBA00038966"/>
    </source>
</evidence>
<proteinExistence type="inferred from homology"/>
<dbReference type="GO" id="GO:0035999">
    <property type="term" value="P:tetrahydrofolate interconversion"/>
    <property type="evidence" value="ECO:0007669"/>
    <property type="project" value="TreeGrafter"/>
</dbReference>
<comment type="similarity">
    <text evidence="1 7">Belongs to the 5-formyltetrahydrofolate cyclo-ligase family.</text>
</comment>
<dbReference type="EC" id="6.3.3.2" evidence="5 7"/>
<accession>A0A8H7U3Z3</accession>
<evidence type="ECO:0000256" key="6">
    <source>
        <dbReference type="PIRSR" id="PIRSR006806-1"/>
    </source>
</evidence>
<feature type="binding site" evidence="6">
    <location>
        <begin position="147"/>
        <end position="155"/>
    </location>
    <ligand>
        <name>ATP</name>
        <dbReference type="ChEBI" id="CHEBI:30616"/>
    </ligand>
</feature>
<dbReference type="PIRSF" id="PIRSF006806">
    <property type="entry name" value="FTHF_cligase"/>
    <property type="match status" value="1"/>
</dbReference>
<comment type="catalytic activity">
    <reaction evidence="4 7">
        <text>(6S)-5-formyl-5,6,7,8-tetrahydrofolate + ATP = (6R)-5,10-methenyltetrahydrofolate + ADP + phosphate</text>
        <dbReference type="Rhea" id="RHEA:10488"/>
        <dbReference type="ChEBI" id="CHEBI:30616"/>
        <dbReference type="ChEBI" id="CHEBI:43474"/>
        <dbReference type="ChEBI" id="CHEBI:57455"/>
        <dbReference type="ChEBI" id="CHEBI:57457"/>
        <dbReference type="ChEBI" id="CHEBI:456216"/>
        <dbReference type="EC" id="6.3.3.2"/>
    </reaction>
</comment>
<comment type="cofactor">
    <cofactor evidence="7">
        <name>Mg(2+)</name>
        <dbReference type="ChEBI" id="CHEBI:18420"/>
    </cofactor>
</comment>
<dbReference type="GO" id="GO:0009396">
    <property type="term" value="P:folic acid-containing compound biosynthetic process"/>
    <property type="evidence" value="ECO:0007669"/>
    <property type="project" value="TreeGrafter"/>
</dbReference>
<dbReference type="GO" id="GO:0030272">
    <property type="term" value="F:5-formyltetrahydrofolate cyclo-ligase activity"/>
    <property type="evidence" value="ECO:0007669"/>
    <property type="project" value="UniProtKB-EC"/>
</dbReference>
<dbReference type="AlphaFoldDB" id="A0A8H7U3Z3"/>
<dbReference type="GO" id="GO:0005739">
    <property type="term" value="C:mitochondrion"/>
    <property type="evidence" value="ECO:0007669"/>
    <property type="project" value="TreeGrafter"/>
</dbReference>
<dbReference type="NCBIfam" id="TIGR02727">
    <property type="entry name" value="MTHFS_bact"/>
    <property type="match status" value="1"/>
</dbReference>
<evidence type="ECO:0000256" key="1">
    <source>
        <dbReference type="ARBA" id="ARBA00010638"/>
    </source>
</evidence>
<feature type="binding site" evidence="6">
    <location>
        <begin position="8"/>
        <end position="12"/>
    </location>
    <ligand>
        <name>ATP</name>
        <dbReference type="ChEBI" id="CHEBI:30616"/>
    </ligand>
</feature>